<accession>A0A9W4JAA0</accession>
<dbReference type="InterPro" id="IPR009081">
    <property type="entry name" value="PP-bd_ACP"/>
</dbReference>
<dbReference type="PANTHER" id="PTHR43439:SF2">
    <property type="entry name" value="ENZYME, PUTATIVE (JCVI)-RELATED"/>
    <property type="match status" value="1"/>
</dbReference>
<protein>
    <recommendedName>
        <fullName evidence="8">Carrier domain-containing protein</fullName>
    </recommendedName>
</protein>
<dbReference type="OrthoDB" id="329835at2759"/>
<evidence type="ECO:0000259" key="3">
    <source>
        <dbReference type="Pfam" id="PF00501"/>
    </source>
</evidence>
<dbReference type="InterPro" id="IPR051414">
    <property type="entry name" value="Adenylate-forming_Reductase"/>
</dbReference>
<evidence type="ECO:0000313" key="7">
    <source>
        <dbReference type="Proteomes" id="UP001152649"/>
    </source>
</evidence>
<evidence type="ECO:0000259" key="4">
    <source>
        <dbReference type="Pfam" id="PF00550"/>
    </source>
</evidence>
<dbReference type="InterPro" id="IPR036291">
    <property type="entry name" value="NAD(P)-bd_dom_sf"/>
</dbReference>
<dbReference type="InterPro" id="IPR006162">
    <property type="entry name" value="Ppantetheine_attach_site"/>
</dbReference>
<dbReference type="InterPro" id="IPR042099">
    <property type="entry name" value="ANL_N_sf"/>
</dbReference>
<organism evidence="6 7">
    <name type="scientific">Penicillium salamii</name>
    <dbReference type="NCBI Taxonomy" id="1612424"/>
    <lineage>
        <taxon>Eukaryota</taxon>
        <taxon>Fungi</taxon>
        <taxon>Dikarya</taxon>
        <taxon>Ascomycota</taxon>
        <taxon>Pezizomycotina</taxon>
        <taxon>Eurotiomycetes</taxon>
        <taxon>Eurotiomycetidae</taxon>
        <taxon>Eurotiales</taxon>
        <taxon>Aspergillaceae</taxon>
        <taxon>Penicillium</taxon>
    </lineage>
</organism>
<feature type="domain" description="Thioester reductase (TE)" evidence="5">
    <location>
        <begin position="753"/>
        <end position="1017"/>
    </location>
</feature>
<comment type="caution">
    <text evidence="6">The sequence shown here is derived from an EMBL/GenBank/DDBJ whole genome shotgun (WGS) entry which is preliminary data.</text>
</comment>
<keyword evidence="1" id="KW-0596">Phosphopantetheine</keyword>
<dbReference type="SUPFAM" id="SSF56801">
    <property type="entry name" value="Acetyl-CoA synthetase-like"/>
    <property type="match status" value="1"/>
</dbReference>
<sequence>MAIFTAPKLSLGTKGDDRIRTLPDLVDFHGKHNPQHLFCLQGTKELGFVPVSYKRLQRAIIRCQDVLRRANPGLHPPNLDADGRVKKCSPVALLMESHVGLAIYVLACMGMGVPVMLLSARLSSSAVCHLLQEAHASFVVASPRLQTLVPRDTKQSGDTDGSDSSKDAMVRVCVASEWESLLAEDSAEGENQPLFAAQKKHFVSRNDRQVIILHSSGTSGLPKPIPCSHEYFLGYATCHNFASGSQAALTLSTLPLFHGFGFVAICLSLGVGKTVCIPPPSRVPNGTLVIELLRRSGASALLTVPSVLEELESLSNNEGLEALAKLDFVGFGGGMPKELVGSRLEAAGVRLVAQYGATETGPMSSFFIPDNGHNWRRLRLRHDILEPLEVKLHPYNTGPDLPNNQLFSYKLSMRPFGWDQRFQLQDVIVATTEYSQGNDMSKLEWWVAGRTDDLICLATGEKVRPTILESLLKQHHKVKHAVAFGDNQFELGVIIEPAEMMSIEEVEKLKTEVWPVIEEAGRLMDAHAKITSPAAMLIVPPCNLPRSDKGTVLRKAVATQYAAEIAAVYRNLEVIAAPSLDLSSPDSSIRAIVAGITGWQAESQDDLFTLGMDSLQATKLRRLLKGSVQATHLKFGSSAKYIIPAADISEDFVYRHPSISRISNALHPSNSATENRVCATHLFKQLVDKYTDRHGQPDGVNIATSRRVAESYWVALASRLFLLFVTYYCGSIISKYLLRIPSHRQYKGAVVVLTGTTGSLGSFLLAQLLPNDSISRVICLNRPGKDSALQTQKAALHARKISVVDDHWSKVDTRQTDTSAEWLGLGKDGYYDLVSRVTHIVHVAWPMNFKMGIQSYEASFKTLQNMLNLARMCSSQSDTKKCRLLFISSISTVGNHSSASGDKLVPEVIPDDPNATLNLGYARAKLVCEKMVQHAASEYPEIEAGVVRVGQIAGASNGYWNANEHFVAMCASSQKVGKFPDLHGVSSRGLILRPMRENLLTCVLQTLSWLPVDSAARAVGEILLQDKKLELVYHLENPVRQSWRHVVALLSRELDIPNSSVIPLDQWLTHISPVSGPENPAASLIDFLKEDFLKMSCGSVVLDTSASRNASQTVACMGPVEDDSIQAYVRYWKSINLLR</sequence>
<dbReference type="Gene3D" id="3.40.50.12780">
    <property type="entry name" value="N-terminal domain of ligase-like"/>
    <property type="match status" value="1"/>
</dbReference>
<dbReference type="EMBL" id="CAJVPG010000233">
    <property type="protein sequence ID" value="CAG8381478.1"/>
    <property type="molecule type" value="Genomic_DNA"/>
</dbReference>
<evidence type="ECO:0008006" key="8">
    <source>
        <dbReference type="Google" id="ProtNLM"/>
    </source>
</evidence>
<dbReference type="InterPro" id="IPR013120">
    <property type="entry name" value="FAR_NAD-bd"/>
</dbReference>
<gene>
    <name evidence="6" type="ORF">PSALAMII_LOCUS5804</name>
</gene>
<evidence type="ECO:0000313" key="6">
    <source>
        <dbReference type="EMBL" id="CAG8381478.1"/>
    </source>
</evidence>
<dbReference type="PROSITE" id="PS00012">
    <property type="entry name" value="PHOSPHOPANTETHEINE"/>
    <property type="match status" value="1"/>
</dbReference>
<feature type="domain" description="Carrier" evidence="4">
    <location>
        <begin position="589"/>
        <end position="624"/>
    </location>
</feature>
<dbReference type="Gene3D" id="3.40.50.720">
    <property type="entry name" value="NAD(P)-binding Rossmann-like Domain"/>
    <property type="match status" value="1"/>
</dbReference>
<dbReference type="Pfam" id="PF00501">
    <property type="entry name" value="AMP-binding"/>
    <property type="match status" value="1"/>
</dbReference>
<dbReference type="Pfam" id="PF23562">
    <property type="entry name" value="AMP-binding_C_3"/>
    <property type="match status" value="1"/>
</dbReference>
<dbReference type="InterPro" id="IPR000873">
    <property type="entry name" value="AMP-dep_synth/lig_dom"/>
</dbReference>
<keyword evidence="2" id="KW-0597">Phosphoprotein</keyword>
<feature type="domain" description="AMP-dependent synthetase/ligase" evidence="3">
    <location>
        <begin position="85"/>
        <end position="369"/>
    </location>
</feature>
<reference evidence="6" key="1">
    <citation type="submission" date="2021-07" db="EMBL/GenBank/DDBJ databases">
        <authorList>
            <person name="Branca A.L. A."/>
        </authorList>
    </citation>
    <scope>NUCLEOTIDE SEQUENCE</scope>
</reference>
<evidence type="ECO:0000256" key="2">
    <source>
        <dbReference type="ARBA" id="ARBA00022553"/>
    </source>
</evidence>
<keyword evidence="7" id="KW-1185">Reference proteome</keyword>
<dbReference type="Pfam" id="PF00550">
    <property type="entry name" value="PP-binding"/>
    <property type="match status" value="1"/>
</dbReference>
<dbReference type="PROSITE" id="PS00455">
    <property type="entry name" value="AMP_BINDING"/>
    <property type="match status" value="1"/>
</dbReference>
<dbReference type="PANTHER" id="PTHR43439">
    <property type="entry name" value="PHENYLACETATE-COENZYME A LIGASE"/>
    <property type="match status" value="1"/>
</dbReference>
<evidence type="ECO:0000259" key="5">
    <source>
        <dbReference type="Pfam" id="PF07993"/>
    </source>
</evidence>
<dbReference type="Proteomes" id="UP001152649">
    <property type="component" value="Unassembled WGS sequence"/>
</dbReference>
<dbReference type="InterPro" id="IPR020845">
    <property type="entry name" value="AMP-binding_CS"/>
</dbReference>
<dbReference type="Pfam" id="PF07993">
    <property type="entry name" value="NAD_binding_4"/>
    <property type="match status" value="1"/>
</dbReference>
<proteinExistence type="predicted"/>
<dbReference type="AlphaFoldDB" id="A0A9W4JAA0"/>
<dbReference type="SUPFAM" id="SSF51735">
    <property type="entry name" value="NAD(P)-binding Rossmann-fold domains"/>
    <property type="match status" value="1"/>
</dbReference>
<name>A0A9W4JAA0_9EURO</name>
<evidence type="ECO:0000256" key="1">
    <source>
        <dbReference type="ARBA" id="ARBA00022450"/>
    </source>
</evidence>